<dbReference type="EMBL" id="KN839846">
    <property type="protein sequence ID" value="KIJ64550.1"/>
    <property type="molecule type" value="Genomic_DNA"/>
</dbReference>
<feature type="region of interest" description="Disordered" evidence="1">
    <location>
        <begin position="307"/>
        <end position="540"/>
    </location>
</feature>
<feature type="compositionally biased region" description="Basic residues" evidence="1">
    <location>
        <begin position="349"/>
        <end position="358"/>
    </location>
</feature>
<dbReference type="OrthoDB" id="3366546at2759"/>
<accession>A0A0C9W137</accession>
<protein>
    <submittedName>
        <fullName evidence="2">Uncharacterized protein</fullName>
    </submittedName>
</protein>
<name>A0A0C9W137_9AGAM</name>
<proteinExistence type="predicted"/>
<feature type="region of interest" description="Disordered" evidence="1">
    <location>
        <begin position="226"/>
        <end position="274"/>
    </location>
</feature>
<feature type="compositionally biased region" description="Basic and acidic residues" evidence="1">
    <location>
        <begin position="481"/>
        <end position="497"/>
    </location>
</feature>
<feature type="compositionally biased region" description="Basic residues" evidence="1">
    <location>
        <begin position="527"/>
        <end position="540"/>
    </location>
</feature>
<dbReference type="HOGENOM" id="CLU_504384_0_0_1"/>
<feature type="compositionally biased region" description="Basic residues" evidence="1">
    <location>
        <begin position="444"/>
        <end position="456"/>
    </location>
</feature>
<feature type="compositionally biased region" description="Basic and acidic residues" evidence="1">
    <location>
        <begin position="371"/>
        <end position="385"/>
    </location>
</feature>
<organism evidence="2 3">
    <name type="scientific">Hydnomerulius pinastri MD-312</name>
    <dbReference type="NCBI Taxonomy" id="994086"/>
    <lineage>
        <taxon>Eukaryota</taxon>
        <taxon>Fungi</taxon>
        <taxon>Dikarya</taxon>
        <taxon>Basidiomycota</taxon>
        <taxon>Agaricomycotina</taxon>
        <taxon>Agaricomycetes</taxon>
        <taxon>Agaricomycetidae</taxon>
        <taxon>Boletales</taxon>
        <taxon>Boletales incertae sedis</taxon>
        <taxon>Leucogyrophana</taxon>
    </lineage>
</organism>
<gene>
    <name evidence="2" type="ORF">HYDPIDRAFT_28490</name>
</gene>
<dbReference type="AlphaFoldDB" id="A0A0C9W137"/>
<feature type="compositionally biased region" description="Polar residues" evidence="1">
    <location>
        <begin position="251"/>
        <end position="274"/>
    </location>
</feature>
<keyword evidence="3" id="KW-1185">Reference proteome</keyword>
<sequence>MKVVFNAVPTTVVIMWRDFPGDAPSVYFGATDFEENPQTWSVSSNLLMPSHLKEQARLIRASYLNNILGQLPLAPRVTAGSKVDWGHCAETLTVLCTYLSPRGEFRLNGVAMRVEKFKTSNGQQWTPFVIPAGAKTAACENCQALLKIARAVYEDFCRQTYGKGTGLRKGAIDKPLAIPPKKTLAGLGKDRDEAFPFWDQLSSDFFLGWMETLFSAASKAITIKVTSDDDDDDEDPTIPPTTLPLKRTATGIISNRRPTLGTPASGSVTPDSDATTTHRLSLIAIAKREAAKRGLYSRFFRGPVLGPDGDGAESSLSSTPSSSSSAPSSSSTPVPEGTIPTPTSQLAERKKRKKRKRRPDSQPELQNEPAGGRKEDMKESKEERRERKRLRRERREARAAKRARKAERERDREREEAEGEKAVARDASNSGDAGGDIMEDERQKRKQRTREKRHKEVKPLPDDADPDAPPPQPPKKKRKRDLLDPAKDVGTPDEHFQNRRKSSKTGHGKDTPSHTPPTLTLNDSDAKKKKGKRKTKDGSP</sequence>
<reference evidence="2 3" key="1">
    <citation type="submission" date="2014-04" db="EMBL/GenBank/DDBJ databases">
        <title>Evolutionary Origins and Diversification of the Mycorrhizal Mutualists.</title>
        <authorList>
            <consortium name="DOE Joint Genome Institute"/>
            <consortium name="Mycorrhizal Genomics Consortium"/>
            <person name="Kohler A."/>
            <person name="Kuo A."/>
            <person name="Nagy L.G."/>
            <person name="Floudas D."/>
            <person name="Copeland A."/>
            <person name="Barry K.W."/>
            <person name="Cichocki N."/>
            <person name="Veneault-Fourrey C."/>
            <person name="LaButti K."/>
            <person name="Lindquist E.A."/>
            <person name="Lipzen A."/>
            <person name="Lundell T."/>
            <person name="Morin E."/>
            <person name="Murat C."/>
            <person name="Riley R."/>
            <person name="Ohm R."/>
            <person name="Sun H."/>
            <person name="Tunlid A."/>
            <person name="Henrissat B."/>
            <person name="Grigoriev I.V."/>
            <person name="Hibbett D.S."/>
            <person name="Martin F."/>
        </authorList>
    </citation>
    <scope>NUCLEOTIDE SEQUENCE [LARGE SCALE GENOMIC DNA]</scope>
    <source>
        <strain evidence="2 3">MD-312</strain>
    </source>
</reference>
<dbReference type="Proteomes" id="UP000053820">
    <property type="component" value="Unassembled WGS sequence"/>
</dbReference>
<feature type="compositionally biased region" description="Low complexity" evidence="1">
    <location>
        <begin position="314"/>
        <end position="333"/>
    </location>
</feature>
<evidence type="ECO:0000256" key="1">
    <source>
        <dbReference type="SAM" id="MobiDB-lite"/>
    </source>
</evidence>
<evidence type="ECO:0000313" key="2">
    <source>
        <dbReference type="EMBL" id="KIJ64550.1"/>
    </source>
</evidence>
<evidence type="ECO:0000313" key="3">
    <source>
        <dbReference type="Proteomes" id="UP000053820"/>
    </source>
</evidence>
<feature type="compositionally biased region" description="Basic and acidic residues" evidence="1">
    <location>
        <begin position="406"/>
        <end position="424"/>
    </location>
</feature>